<keyword evidence="10" id="KW-1185">Reference proteome</keyword>
<evidence type="ECO:0000256" key="1">
    <source>
        <dbReference type="ARBA" id="ARBA00022503"/>
    </source>
</evidence>
<dbReference type="InterPro" id="IPR050178">
    <property type="entry name" value="AspA/AstE_fam"/>
</dbReference>
<evidence type="ECO:0000259" key="8">
    <source>
        <dbReference type="Pfam" id="PF24827"/>
    </source>
</evidence>
<reference evidence="9 10" key="1">
    <citation type="submission" date="2023-10" db="EMBL/GenBank/DDBJ databases">
        <title>Characteristics and mechanism of a salt-tolerant marine origin heterotrophic nitrifying- aerobic denitrifying bacteria Marinobacter xestospongiae HN1.</title>
        <authorList>
            <person name="Qi R."/>
        </authorList>
    </citation>
    <scope>NUCLEOTIDE SEQUENCE [LARGE SCALE GENOMIC DNA]</scope>
    <source>
        <strain evidence="9 10">HN1</strain>
    </source>
</reference>
<dbReference type="CDD" id="cd03855">
    <property type="entry name" value="M14_ASTE"/>
    <property type="match status" value="1"/>
</dbReference>
<evidence type="ECO:0000256" key="2">
    <source>
        <dbReference type="ARBA" id="ARBA00022723"/>
    </source>
</evidence>
<comment type="caution">
    <text evidence="9">The sequence shown here is derived from an EMBL/GenBank/DDBJ whole genome shotgun (WGS) entry which is preliminary data.</text>
</comment>
<gene>
    <name evidence="5 9" type="primary">astE</name>
    <name evidence="9" type="ORF">RYS15_17735</name>
</gene>
<dbReference type="PANTHER" id="PTHR15162">
    <property type="entry name" value="ASPARTOACYLASE"/>
    <property type="match status" value="1"/>
</dbReference>
<comment type="function">
    <text evidence="5">Transforms N(2)-succinylglutamate into succinate and glutamate.</text>
</comment>
<accession>A0ABU3W1Y4</accession>
<feature type="binding site" evidence="5">
    <location>
        <position position="73"/>
    </location>
    <ligand>
        <name>Zn(2+)</name>
        <dbReference type="ChEBI" id="CHEBI:29105"/>
    </ligand>
</feature>
<organism evidence="9 10">
    <name type="scientific">Marinobacter xestospongiae</name>
    <dbReference type="NCBI Taxonomy" id="994319"/>
    <lineage>
        <taxon>Bacteria</taxon>
        <taxon>Pseudomonadati</taxon>
        <taxon>Pseudomonadota</taxon>
        <taxon>Gammaproteobacteria</taxon>
        <taxon>Pseudomonadales</taxon>
        <taxon>Marinobacteraceae</taxon>
        <taxon>Marinobacter</taxon>
    </lineage>
</organism>
<sequence length="345" mass="38513">MTPRQQLFGDHDDWLAHTLANADKSTQAASTRLADGCTVELLDTGLLELHPDQQSRHNDLPRLIVSAGVHGNETAPIEVLNALVSELLDGQWSLACPALLILGNPPAMARGERFIDFNLNRLFAGAHQKRPYHDTPEAARASQLERLCRQFAAASEALVHYDLHTAIRPSEREKFALYPFVPERQVPPEQCAFLLEAEVDTLLLQHKTGTTFSSFSSVDLGAESFTIELGKVQPFGHNDLSRFQGIHRALRRLLRGEPAPEPAADRQLTEFEVVHEIINSGNQFRFHVPDDVANFTRYPPGTVIWEDDRNQYQVGESPEAIVFPNRDVPVGQRVGLMVRARPDAD</sequence>
<evidence type="ECO:0000256" key="5">
    <source>
        <dbReference type="HAMAP-Rule" id="MF_00767"/>
    </source>
</evidence>
<dbReference type="InterPro" id="IPR055438">
    <property type="entry name" value="AstE_AspA_cat"/>
</dbReference>
<keyword evidence="4 5" id="KW-0862">Zinc</keyword>
<dbReference type="RefSeq" id="WP_316974932.1">
    <property type="nucleotide sequence ID" value="NZ_JAWIIJ010000015.1"/>
</dbReference>
<dbReference type="Proteomes" id="UP001269819">
    <property type="component" value="Unassembled WGS sequence"/>
</dbReference>
<evidence type="ECO:0000256" key="6">
    <source>
        <dbReference type="NCBIfam" id="TIGR03242"/>
    </source>
</evidence>
<feature type="binding site" evidence="5">
    <location>
        <position position="70"/>
    </location>
    <ligand>
        <name>Zn(2+)</name>
        <dbReference type="ChEBI" id="CHEBI:29105"/>
    </ligand>
</feature>
<dbReference type="SUPFAM" id="SSF53187">
    <property type="entry name" value="Zn-dependent exopeptidases"/>
    <property type="match status" value="1"/>
</dbReference>
<dbReference type="NCBIfam" id="NF003706">
    <property type="entry name" value="PRK05324.1"/>
    <property type="match status" value="1"/>
</dbReference>
<protein>
    <recommendedName>
        <fullName evidence="5 6">Succinylglutamate desuccinylase</fullName>
        <ecNumber evidence="5 6">3.5.1.96</ecNumber>
    </recommendedName>
</protein>
<evidence type="ECO:0000313" key="9">
    <source>
        <dbReference type="EMBL" id="MDV2080529.1"/>
    </source>
</evidence>
<feature type="binding site" evidence="5">
    <location>
        <position position="164"/>
    </location>
    <ligand>
        <name>Zn(2+)</name>
        <dbReference type="ChEBI" id="CHEBI:29105"/>
    </ligand>
</feature>
<dbReference type="GO" id="GO:0009017">
    <property type="term" value="F:succinylglutamate desuccinylase activity"/>
    <property type="evidence" value="ECO:0007669"/>
    <property type="project" value="UniProtKB-EC"/>
</dbReference>
<feature type="domain" description="Succinylglutamate desuccinylase/Aspartoacylase catalytic" evidence="8">
    <location>
        <begin position="60"/>
        <end position="253"/>
    </location>
</feature>
<dbReference type="EMBL" id="JAWIIJ010000015">
    <property type="protein sequence ID" value="MDV2080529.1"/>
    <property type="molecule type" value="Genomic_DNA"/>
</dbReference>
<dbReference type="Pfam" id="PF04952">
    <property type="entry name" value="AstE_AspA_hybrid"/>
    <property type="match status" value="1"/>
</dbReference>
<dbReference type="HAMAP" id="MF_00767">
    <property type="entry name" value="Arg_catab_AstE"/>
    <property type="match status" value="1"/>
</dbReference>
<keyword evidence="3 5" id="KW-0378">Hydrolase</keyword>
<dbReference type="Gene3D" id="3.40.630.10">
    <property type="entry name" value="Zn peptidases"/>
    <property type="match status" value="1"/>
</dbReference>
<evidence type="ECO:0000256" key="4">
    <source>
        <dbReference type="ARBA" id="ARBA00022833"/>
    </source>
</evidence>
<keyword evidence="2 5" id="KW-0479">Metal-binding</keyword>
<feature type="active site" evidence="5">
    <location>
        <position position="228"/>
    </location>
</feature>
<evidence type="ECO:0000256" key="3">
    <source>
        <dbReference type="ARBA" id="ARBA00022801"/>
    </source>
</evidence>
<dbReference type="InterPro" id="IPR016681">
    <property type="entry name" value="SuccinylGlu_desuccinylase"/>
</dbReference>
<dbReference type="PANTHER" id="PTHR15162:SF7">
    <property type="entry name" value="SUCCINYLGLUTAMATE DESUCCINYLASE"/>
    <property type="match status" value="1"/>
</dbReference>
<proteinExistence type="inferred from homology"/>
<dbReference type="EC" id="3.5.1.96" evidence="5 6"/>
<dbReference type="NCBIfam" id="TIGR03242">
    <property type="entry name" value="arg_catab_astE"/>
    <property type="match status" value="1"/>
</dbReference>
<keyword evidence="1 5" id="KW-0056">Arginine metabolism</keyword>
<comment type="catalytic activity">
    <reaction evidence="5">
        <text>N-succinyl-L-glutamate + H2O = L-glutamate + succinate</text>
        <dbReference type="Rhea" id="RHEA:15169"/>
        <dbReference type="ChEBI" id="CHEBI:15377"/>
        <dbReference type="ChEBI" id="CHEBI:29985"/>
        <dbReference type="ChEBI" id="CHEBI:30031"/>
        <dbReference type="ChEBI" id="CHEBI:58763"/>
        <dbReference type="EC" id="3.5.1.96"/>
    </reaction>
</comment>
<evidence type="ECO:0000259" key="7">
    <source>
        <dbReference type="Pfam" id="PF04952"/>
    </source>
</evidence>
<comment type="cofactor">
    <cofactor evidence="5">
        <name>Zn(2+)</name>
        <dbReference type="ChEBI" id="CHEBI:29105"/>
    </cofactor>
    <text evidence="5">Binds 1 zinc ion per subunit.</text>
</comment>
<comment type="pathway">
    <text evidence="5">Amino-acid degradation; L-arginine degradation via AST pathway; L-glutamate and succinate from L-arginine: step 5/5.</text>
</comment>
<name>A0ABU3W1Y4_9GAMM</name>
<dbReference type="InterPro" id="IPR007036">
    <property type="entry name" value="Aste_AspA_hybrid_dom"/>
</dbReference>
<evidence type="ECO:0000313" key="10">
    <source>
        <dbReference type="Proteomes" id="UP001269819"/>
    </source>
</evidence>
<dbReference type="PIRSF" id="PIRSF017020">
    <property type="entry name" value="AstE"/>
    <property type="match status" value="1"/>
</dbReference>
<dbReference type="Pfam" id="PF24827">
    <property type="entry name" value="AstE_AspA_cat"/>
    <property type="match status" value="1"/>
</dbReference>
<comment type="similarity">
    <text evidence="5">Belongs to the AspA/AstE family. Succinylglutamate desuccinylase subfamily.</text>
</comment>
<feature type="domain" description="AstE/AspA barrel-sandwich hybrid" evidence="7">
    <location>
        <begin position="267"/>
        <end position="340"/>
    </location>
</feature>